<evidence type="ECO:0000256" key="1">
    <source>
        <dbReference type="ARBA" id="ARBA00022630"/>
    </source>
</evidence>
<dbReference type="GO" id="GO:0016491">
    <property type="term" value="F:oxidoreductase activity"/>
    <property type="evidence" value="ECO:0007669"/>
    <property type="project" value="InterPro"/>
</dbReference>
<dbReference type="Gene3D" id="3.40.50.360">
    <property type="match status" value="1"/>
</dbReference>
<dbReference type="InterPro" id="IPR029039">
    <property type="entry name" value="Flavoprotein-like_sf"/>
</dbReference>
<dbReference type="RefSeq" id="WP_145205176.1">
    <property type="nucleotide sequence ID" value="NZ_CP036434.1"/>
</dbReference>
<dbReference type="EMBL" id="CP036434">
    <property type="protein sequence ID" value="QDV09921.1"/>
    <property type="molecule type" value="Genomic_DNA"/>
</dbReference>
<dbReference type="PANTHER" id="PTHR43278:SF1">
    <property type="entry name" value="IRON-SULFUR FLAVOPROTEIN MJ1083"/>
    <property type="match status" value="1"/>
</dbReference>
<reference evidence="4 5" key="1">
    <citation type="submission" date="2019-02" db="EMBL/GenBank/DDBJ databases">
        <title>Deep-cultivation of Planctomycetes and their phenomic and genomic characterization uncovers novel biology.</title>
        <authorList>
            <person name="Wiegand S."/>
            <person name="Jogler M."/>
            <person name="Boedeker C."/>
            <person name="Pinto D."/>
            <person name="Vollmers J."/>
            <person name="Rivas-Marin E."/>
            <person name="Kohn T."/>
            <person name="Peeters S.H."/>
            <person name="Heuer A."/>
            <person name="Rast P."/>
            <person name="Oberbeckmann S."/>
            <person name="Bunk B."/>
            <person name="Jeske O."/>
            <person name="Meyerdierks A."/>
            <person name="Storesund J.E."/>
            <person name="Kallscheuer N."/>
            <person name="Luecker S."/>
            <person name="Lage O.M."/>
            <person name="Pohl T."/>
            <person name="Merkel B.J."/>
            <person name="Hornburger P."/>
            <person name="Mueller R.-W."/>
            <person name="Bruemmer F."/>
            <person name="Labrenz M."/>
            <person name="Spormann A.M."/>
            <person name="Op den Camp H."/>
            <person name="Overmann J."/>
            <person name="Amann R."/>
            <person name="Jetten M.S.M."/>
            <person name="Mascher T."/>
            <person name="Medema M.H."/>
            <person name="Devos D.P."/>
            <person name="Kaster A.-K."/>
            <person name="Ovreas L."/>
            <person name="Rohde M."/>
            <person name="Galperin M.Y."/>
            <person name="Jogler C."/>
        </authorList>
    </citation>
    <scope>NUCLEOTIDE SEQUENCE [LARGE SCALE GENOMIC DNA]</scope>
    <source>
        <strain evidence="4 5">Poly30</strain>
    </source>
</reference>
<gene>
    <name evidence="4" type="ORF">Poly30_54820</name>
</gene>
<dbReference type="InterPro" id="IPR005025">
    <property type="entry name" value="FMN_Rdtase-like_dom"/>
</dbReference>
<dbReference type="AlphaFoldDB" id="A0A518F0Q9"/>
<proteinExistence type="predicted"/>
<organism evidence="4 5">
    <name type="scientific">Saltatorellus ferox</name>
    <dbReference type="NCBI Taxonomy" id="2528018"/>
    <lineage>
        <taxon>Bacteria</taxon>
        <taxon>Pseudomonadati</taxon>
        <taxon>Planctomycetota</taxon>
        <taxon>Planctomycetia</taxon>
        <taxon>Planctomycetia incertae sedis</taxon>
        <taxon>Saltatorellus</taxon>
    </lineage>
</organism>
<dbReference type="Proteomes" id="UP000320390">
    <property type="component" value="Chromosome"/>
</dbReference>
<name>A0A518F0Q9_9BACT</name>
<keyword evidence="2" id="KW-0288">FMN</keyword>
<sequence length="219" mass="23930">MDSRRTTLVVGLMGSYHLHGTIDEAVEAALEGARGRGAATRKIVLMKQHIEFCSNCRGCTECAGPDRGHCPIEDDLDDVLAKLEDADGIVLAAPVNFGDVNALVRQLLERMVGYAYWPATARGPRLRSRKTTGRALLITSSAAPAIMTRTMARPFKTLRRMARLLGKRPCGTLVMGLQSPNEGPTETQLERARVRGAELADLSAHYLTHPTEPREHMTA</sequence>
<dbReference type="PANTHER" id="PTHR43278">
    <property type="entry name" value="NAD(P)H-DEPENDENT FMN-CONTAINING OXIDOREDUCTASE YWQN-RELATED"/>
    <property type="match status" value="1"/>
</dbReference>
<evidence type="ECO:0000313" key="5">
    <source>
        <dbReference type="Proteomes" id="UP000320390"/>
    </source>
</evidence>
<accession>A0A518F0Q9</accession>
<dbReference type="OrthoDB" id="6398207at2"/>
<dbReference type="SUPFAM" id="SSF52218">
    <property type="entry name" value="Flavoproteins"/>
    <property type="match status" value="1"/>
</dbReference>
<evidence type="ECO:0000256" key="2">
    <source>
        <dbReference type="ARBA" id="ARBA00022643"/>
    </source>
</evidence>
<dbReference type="InterPro" id="IPR051796">
    <property type="entry name" value="ISF_SsuE-like"/>
</dbReference>
<keyword evidence="1" id="KW-0285">Flavoprotein</keyword>
<evidence type="ECO:0000313" key="4">
    <source>
        <dbReference type="EMBL" id="QDV09921.1"/>
    </source>
</evidence>
<feature type="domain" description="NADPH-dependent FMN reductase-like" evidence="3">
    <location>
        <begin position="9"/>
        <end position="112"/>
    </location>
</feature>
<protein>
    <submittedName>
        <fullName evidence="4">NADPH-dependent FMN reductase</fullName>
    </submittedName>
</protein>
<dbReference type="Pfam" id="PF03358">
    <property type="entry name" value="FMN_red"/>
    <property type="match status" value="1"/>
</dbReference>
<keyword evidence="5" id="KW-1185">Reference proteome</keyword>
<evidence type="ECO:0000259" key="3">
    <source>
        <dbReference type="Pfam" id="PF03358"/>
    </source>
</evidence>